<dbReference type="PROSITE" id="PS51257">
    <property type="entry name" value="PROKAR_LIPOPROTEIN"/>
    <property type="match status" value="1"/>
</dbReference>
<accession>A0ABD7EZ40</accession>
<organism evidence="2 3">
    <name type="scientific">Neisseria perflava</name>
    <dbReference type="NCBI Taxonomy" id="33053"/>
    <lineage>
        <taxon>Bacteria</taxon>
        <taxon>Pseudomonadati</taxon>
        <taxon>Pseudomonadota</taxon>
        <taxon>Betaproteobacteria</taxon>
        <taxon>Neisseriales</taxon>
        <taxon>Neisseriaceae</taxon>
        <taxon>Neisseria</taxon>
    </lineage>
</organism>
<proteinExistence type="predicted"/>
<reference evidence="2 3" key="1">
    <citation type="submission" date="2021-07" db="EMBL/GenBank/DDBJ databases">
        <title>Genome sequencing of Neisseria perflava LPB0400.</title>
        <authorList>
            <person name="Kim J."/>
        </authorList>
    </citation>
    <scope>NUCLEOTIDE SEQUENCE [LARGE SCALE GENOMIC DNA]</scope>
    <source>
        <strain evidence="2 3">LPB0400</strain>
    </source>
</reference>
<dbReference type="AlphaFoldDB" id="A0ABD7EZ40"/>
<keyword evidence="1" id="KW-0732">Signal</keyword>
<dbReference type="Proteomes" id="UP000825360">
    <property type="component" value="Chromosome"/>
</dbReference>
<evidence type="ECO:0008006" key="4">
    <source>
        <dbReference type="Google" id="ProtNLM"/>
    </source>
</evidence>
<evidence type="ECO:0000313" key="2">
    <source>
        <dbReference type="EMBL" id="QXW91097.1"/>
    </source>
</evidence>
<evidence type="ECO:0000313" key="3">
    <source>
        <dbReference type="Proteomes" id="UP000825360"/>
    </source>
</evidence>
<name>A0ABD7EZ40_NEIPE</name>
<dbReference type="KEGG" id="npf:LPB400_03450"/>
<feature type="signal peptide" evidence="1">
    <location>
        <begin position="1"/>
        <end position="20"/>
    </location>
</feature>
<evidence type="ECO:0000256" key="1">
    <source>
        <dbReference type="SAM" id="SignalP"/>
    </source>
</evidence>
<dbReference type="EMBL" id="CP079818">
    <property type="protein sequence ID" value="QXW91097.1"/>
    <property type="molecule type" value="Genomic_DNA"/>
</dbReference>
<sequence>MRTIKFVSLSIFSIMLSACSATDPGLFKTNQPLTLEHSELHDNLHLPFGEFSNKWLPIGAVNQTAQQISKALSYLSTSRETLGVKNGERLENYAATDSYGNDRHIIQKAKDTFQAWCTHHSGEIGTPNTYQENYINQVMVSKNTPSSGMYYELSDAYSCTKNGKVVATLAYSEGEVQGLSSNYTFPSVLIFVKDWNK</sequence>
<dbReference type="RefSeq" id="WP_107792108.1">
    <property type="nucleotide sequence ID" value="NZ_CP079818.1"/>
</dbReference>
<feature type="chain" id="PRO_5044823474" description="Lipoprotein" evidence="1">
    <location>
        <begin position="21"/>
        <end position="197"/>
    </location>
</feature>
<protein>
    <recommendedName>
        <fullName evidence="4">Lipoprotein</fullName>
    </recommendedName>
</protein>
<gene>
    <name evidence="2" type="ORF">LPB400_03450</name>
</gene>